<feature type="coiled-coil region" evidence="1">
    <location>
        <begin position="6"/>
        <end position="54"/>
    </location>
</feature>
<dbReference type="Pfam" id="PF03232">
    <property type="entry name" value="COQ7"/>
    <property type="match status" value="1"/>
</dbReference>
<evidence type="ECO:0000256" key="1">
    <source>
        <dbReference type="SAM" id="Coils"/>
    </source>
</evidence>
<keyword evidence="1" id="KW-0175">Coiled coil</keyword>
<proteinExistence type="predicted"/>
<dbReference type="Gene3D" id="6.10.140.1960">
    <property type="match status" value="1"/>
</dbReference>
<dbReference type="EMBL" id="BART01017193">
    <property type="protein sequence ID" value="GAG75509.1"/>
    <property type="molecule type" value="Genomic_DNA"/>
</dbReference>
<name>X1A177_9ZZZZ</name>
<evidence type="ECO:0000313" key="2">
    <source>
        <dbReference type="EMBL" id="GAG75509.1"/>
    </source>
</evidence>
<organism evidence="2">
    <name type="scientific">marine sediment metagenome</name>
    <dbReference type="NCBI Taxonomy" id="412755"/>
    <lineage>
        <taxon>unclassified sequences</taxon>
        <taxon>metagenomes</taxon>
        <taxon>ecological metagenomes</taxon>
    </lineage>
</organism>
<dbReference type="SUPFAM" id="SSF47240">
    <property type="entry name" value="Ferritin-like"/>
    <property type="match status" value="1"/>
</dbReference>
<accession>X1A177</accession>
<dbReference type="AlphaFoldDB" id="X1A177"/>
<comment type="caution">
    <text evidence="2">The sequence shown here is derived from an EMBL/GenBank/DDBJ whole genome shotgun (WGS) entry which is preliminary data.</text>
</comment>
<dbReference type="InterPro" id="IPR009078">
    <property type="entry name" value="Ferritin-like_SF"/>
</dbReference>
<protein>
    <recommendedName>
        <fullName evidence="3">Rubrerythrin diiron-binding domain-containing protein</fullName>
    </recommendedName>
</protein>
<gene>
    <name evidence="2" type="ORF">S01H4_32800</name>
</gene>
<sequence>MNCPFEERGEEEQLTLEEDLEMLREDLIGELQAINQYQEHIESLENEEAVTTLEHIIEDEKEHVAELVKLIQNLDPVQAEKFKKEIL</sequence>
<evidence type="ECO:0008006" key="3">
    <source>
        <dbReference type="Google" id="ProtNLM"/>
    </source>
</evidence>
<reference evidence="2" key="1">
    <citation type="journal article" date="2014" name="Front. Microbiol.">
        <title>High frequency of phylogenetically diverse reductive dehalogenase-homologous genes in deep subseafloor sedimentary metagenomes.</title>
        <authorList>
            <person name="Kawai M."/>
            <person name="Futagami T."/>
            <person name="Toyoda A."/>
            <person name="Takaki Y."/>
            <person name="Nishi S."/>
            <person name="Hori S."/>
            <person name="Arai W."/>
            <person name="Tsubouchi T."/>
            <person name="Morono Y."/>
            <person name="Uchiyama I."/>
            <person name="Ito T."/>
            <person name="Fujiyama A."/>
            <person name="Inagaki F."/>
            <person name="Takami H."/>
        </authorList>
    </citation>
    <scope>NUCLEOTIDE SEQUENCE</scope>
    <source>
        <strain evidence="2">Expedition CK06-06</strain>
    </source>
</reference>